<protein>
    <submittedName>
        <fullName evidence="1">Uncharacterized protein</fullName>
    </submittedName>
</protein>
<dbReference type="Proteomes" id="UP000255248">
    <property type="component" value="Unassembled WGS sequence"/>
</dbReference>
<dbReference type="RefSeq" id="WP_024525072.1">
    <property type="nucleotide sequence ID" value="NZ_CP065626.1"/>
</dbReference>
<gene>
    <name evidence="1" type="ORF">NCTC12121_02203</name>
</gene>
<dbReference type="AlphaFoldDB" id="A0A376DHF0"/>
<proteinExistence type="predicted"/>
<organism evidence="1 2">
    <name type="scientific">Edwardsiella hoshinae</name>
    <dbReference type="NCBI Taxonomy" id="93378"/>
    <lineage>
        <taxon>Bacteria</taxon>
        <taxon>Pseudomonadati</taxon>
        <taxon>Pseudomonadota</taxon>
        <taxon>Gammaproteobacteria</taxon>
        <taxon>Enterobacterales</taxon>
        <taxon>Hafniaceae</taxon>
        <taxon>Edwardsiella</taxon>
    </lineage>
</organism>
<evidence type="ECO:0000313" key="1">
    <source>
        <dbReference type="EMBL" id="STC89459.1"/>
    </source>
</evidence>
<reference evidence="1 2" key="1">
    <citation type="submission" date="2018-06" db="EMBL/GenBank/DDBJ databases">
        <authorList>
            <consortium name="Pathogen Informatics"/>
            <person name="Doyle S."/>
        </authorList>
    </citation>
    <scope>NUCLEOTIDE SEQUENCE [LARGE SCALE GENOMIC DNA]</scope>
    <source>
        <strain evidence="1 2">NCTC12121</strain>
    </source>
</reference>
<dbReference type="EMBL" id="UFXZ01000001">
    <property type="protein sequence ID" value="STC89459.1"/>
    <property type="molecule type" value="Genomic_DNA"/>
</dbReference>
<sequence>MSPATPSSETLFTLYYCYYIEILNNTLFRHLAHLIGASQMLIAALLMMQLVPMQWGGFFLAMLILMQLFYRPTGRSAQAAIQASRYFDVLHMPPSLTDDELHQRLQVIAQNDSPASRRVCDLAYNCAAIATGAKPDPLTGWITRLLGRLTSTPLA</sequence>
<evidence type="ECO:0000313" key="2">
    <source>
        <dbReference type="Proteomes" id="UP000255248"/>
    </source>
</evidence>
<accession>A0A376DHF0</accession>
<name>A0A376DHF0_9GAMM</name>